<dbReference type="OrthoDB" id="6507917at2759"/>
<reference evidence="1 2" key="1">
    <citation type="submission" date="2017-03" db="EMBL/GenBank/DDBJ databases">
        <title>Genome Survey of Euroglyphus maynei.</title>
        <authorList>
            <person name="Arlian L.G."/>
            <person name="Morgan M.S."/>
            <person name="Rider S.D."/>
        </authorList>
    </citation>
    <scope>NUCLEOTIDE SEQUENCE [LARGE SCALE GENOMIC DNA]</scope>
    <source>
        <strain evidence="1">Arlian Lab</strain>
        <tissue evidence="1">Whole body</tissue>
    </source>
</reference>
<feature type="non-terminal residue" evidence="1">
    <location>
        <position position="89"/>
    </location>
</feature>
<dbReference type="InterPro" id="IPR027417">
    <property type="entry name" value="P-loop_NTPase"/>
</dbReference>
<name>A0A1Y3AS09_EURMA</name>
<comment type="caution">
    <text evidence="1">The sequence shown here is derived from an EMBL/GenBank/DDBJ whole genome shotgun (WGS) entry which is preliminary data.</text>
</comment>
<evidence type="ECO:0000313" key="2">
    <source>
        <dbReference type="Proteomes" id="UP000194236"/>
    </source>
</evidence>
<gene>
    <name evidence="1" type="ORF">BLA29_014927</name>
</gene>
<dbReference type="Gene3D" id="3.40.50.300">
    <property type="entry name" value="P-loop containing nucleotide triphosphate hydrolases"/>
    <property type="match status" value="1"/>
</dbReference>
<dbReference type="SUPFAM" id="SSF52540">
    <property type="entry name" value="P-loop containing nucleoside triphosphate hydrolases"/>
    <property type="match status" value="1"/>
</dbReference>
<sequence>MPEWKRYITGGAKASYGKRTELSLMEQRQSLPIYQFKDELSKAVADNQILIVIGETGSGKTTQITQYLAEAGYVTRGKIGCTQPRRVAA</sequence>
<evidence type="ECO:0000313" key="1">
    <source>
        <dbReference type="EMBL" id="OTF71252.1"/>
    </source>
</evidence>
<organism evidence="1 2">
    <name type="scientific">Euroglyphus maynei</name>
    <name type="common">Mayne's house dust mite</name>
    <dbReference type="NCBI Taxonomy" id="6958"/>
    <lineage>
        <taxon>Eukaryota</taxon>
        <taxon>Metazoa</taxon>
        <taxon>Ecdysozoa</taxon>
        <taxon>Arthropoda</taxon>
        <taxon>Chelicerata</taxon>
        <taxon>Arachnida</taxon>
        <taxon>Acari</taxon>
        <taxon>Acariformes</taxon>
        <taxon>Sarcoptiformes</taxon>
        <taxon>Astigmata</taxon>
        <taxon>Psoroptidia</taxon>
        <taxon>Analgoidea</taxon>
        <taxon>Pyroglyphidae</taxon>
        <taxon>Pyroglyphinae</taxon>
        <taxon>Euroglyphus</taxon>
    </lineage>
</organism>
<protein>
    <recommendedName>
        <fullName evidence="3">Helicase ATP-binding domain-containing protein</fullName>
    </recommendedName>
</protein>
<dbReference type="GO" id="GO:0003724">
    <property type="term" value="F:RNA helicase activity"/>
    <property type="evidence" value="ECO:0007669"/>
    <property type="project" value="TreeGrafter"/>
</dbReference>
<dbReference type="AlphaFoldDB" id="A0A1Y3AS09"/>
<dbReference type="EMBL" id="MUJZ01061913">
    <property type="protein sequence ID" value="OTF71252.1"/>
    <property type="molecule type" value="Genomic_DNA"/>
</dbReference>
<dbReference type="Proteomes" id="UP000194236">
    <property type="component" value="Unassembled WGS sequence"/>
</dbReference>
<dbReference type="GO" id="GO:0000390">
    <property type="term" value="P:spliceosomal complex disassembly"/>
    <property type="evidence" value="ECO:0007669"/>
    <property type="project" value="TreeGrafter"/>
</dbReference>
<dbReference type="GO" id="GO:0003723">
    <property type="term" value="F:RNA binding"/>
    <property type="evidence" value="ECO:0007669"/>
    <property type="project" value="TreeGrafter"/>
</dbReference>
<proteinExistence type="predicted"/>
<dbReference type="GO" id="GO:0071013">
    <property type="term" value="C:catalytic step 2 spliceosome"/>
    <property type="evidence" value="ECO:0007669"/>
    <property type="project" value="TreeGrafter"/>
</dbReference>
<dbReference type="PANTHER" id="PTHR18934:SF85">
    <property type="entry name" value="ATP-DEPENDENT RNA HELICASE DHX8"/>
    <property type="match status" value="1"/>
</dbReference>
<evidence type="ECO:0008006" key="3">
    <source>
        <dbReference type="Google" id="ProtNLM"/>
    </source>
</evidence>
<dbReference type="PANTHER" id="PTHR18934">
    <property type="entry name" value="ATP-DEPENDENT RNA HELICASE"/>
    <property type="match status" value="1"/>
</dbReference>
<accession>A0A1Y3AS09</accession>
<keyword evidence="2" id="KW-1185">Reference proteome</keyword>